<accession>A0ABV0Q3K4</accession>
<evidence type="ECO:0000313" key="1">
    <source>
        <dbReference type="EMBL" id="MEQ2190368.1"/>
    </source>
</evidence>
<dbReference type="Proteomes" id="UP001434883">
    <property type="component" value="Unassembled WGS sequence"/>
</dbReference>
<proteinExistence type="predicted"/>
<sequence>ADKEKLTDSSHPALFPGSLREPGLLGPLIPAQIFSPGSPLCCFFFTSASQPTAMGEARRASKQPTLSCSTCSCRFSAVPKVFQAVLGDILTWSCRWAALDRSSWCQNVDWNSLLG</sequence>
<reference evidence="1 2" key="1">
    <citation type="submission" date="2021-06" db="EMBL/GenBank/DDBJ databases">
        <authorList>
            <person name="Palmer J.M."/>
        </authorList>
    </citation>
    <scope>NUCLEOTIDE SEQUENCE [LARGE SCALE GENOMIC DNA]</scope>
    <source>
        <strain evidence="1 2">XC_2019</strain>
        <tissue evidence="1">Muscle</tissue>
    </source>
</reference>
<name>A0ABV0Q3K4_9TELE</name>
<gene>
    <name evidence="1" type="ORF">XENOCAPTIV_002919</name>
</gene>
<dbReference type="EMBL" id="JAHRIN010000012">
    <property type="protein sequence ID" value="MEQ2190368.1"/>
    <property type="molecule type" value="Genomic_DNA"/>
</dbReference>
<feature type="non-terminal residue" evidence="1">
    <location>
        <position position="1"/>
    </location>
</feature>
<comment type="caution">
    <text evidence="1">The sequence shown here is derived from an EMBL/GenBank/DDBJ whole genome shotgun (WGS) entry which is preliminary data.</text>
</comment>
<keyword evidence="2" id="KW-1185">Reference proteome</keyword>
<evidence type="ECO:0000313" key="2">
    <source>
        <dbReference type="Proteomes" id="UP001434883"/>
    </source>
</evidence>
<organism evidence="1 2">
    <name type="scientific">Xenoophorus captivus</name>
    <dbReference type="NCBI Taxonomy" id="1517983"/>
    <lineage>
        <taxon>Eukaryota</taxon>
        <taxon>Metazoa</taxon>
        <taxon>Chordata</taxon>
        <taxon>Craniata</taxon>
        <taxon>Vertebrata</taxon>
        <taxon>Euteleostomi</taxon>
        <taxon>Actinopterygii</taxon>
        <taxon>Neopterygii</taxon>
        <taxon>Teleostei</taxon>
        <taxon>Neoteleostei</taxon>
        <taxon>Acanthomorphata</taxon>
        <taxon>Ovalentaria</taxon>
        <taxon>Atherinomorphae</taxon>
        <taxon>Cyprinodontiformes</taxon>
        <taxon>Goodeidae</taxon>
        <taxon>Xenoophorus</taxon>
    </lineage>
</organism>
<protein>
    <submittedName>
        <fullName evidence="1">Uncharacterized protein</fullName>
    </submittedName>
</protein>